<dbReference type="InterPro" id="IPR012341">
    <property type="entry name" value="6hp_glycosidase-like_sf"/>
</dbReference>
<evidence type="ECO:0000259" key="3">
    <source>
        <dbReference type="Pfam" id="PF17167"/>
    </source>
</evidence>
<dbReference type="GO" id="GO:0005975">
    <property type="term" value="P:carbohydrate metabolic process"/>
    <property type="evidence" value="ECO:0007669"/>
    <property type="project" value="InterPro"/>
</dbReference>
<proteinExistence type="predicted"/>
<evidence type="ECO:0000313" key="5">
    <source>
        <dbReference type="Proteomes" id="UP000070371"/>
    </source>
</evidence>
<evidence type="ECO:0000313" key="4">
    <source>
        <dbReference type="EMBL" id="AML51488.1"/>
    </source>
</evidence>
<evidence type="ECO:0000256" key="1">
    <source>
        <dbReference type="ARBA" id="ARBA00022676"/>
    </source>
</evidence>
<organism evidence="4 5">
    <name type="scientific">Falsihalocynthiibacter arcticus</name>
    <dbReference type="NCBI Taxonomy" id="1579316"/>
    <lineage>
        <taxon>Bacteria</taxon>
        <taxon>Pseudomonadati</taxon>
        <taxon>Pseudomonadota</taxon>
        <taxon>Alphaproteobacteria</taxon>
        <taxon>Rhodobacterales</taxon>
        <taxon>Roseobacteraceae</taxon>
        <taxon>Falsihalocynthiibacter</taxon>
    </lineage>
</organism>
<reference evidence="4 5" key="1">
    <citation type="submission" date="2016-02" db="EMBL/GenBank/DDBJ databases">
        <title>Complete genome sequence of Halocynthiibacter arcticus PAMC 20958t from arctic marine sediment.</title>
        <authorList>
            <person name="Lee Y.M."/>
            <person name="Baek K."/>
            <person name="Lee H.K."/>
            <person name="Shin S.C."/>
        </authorList>
    </citation>
    <scope>NUCLEOTIDE SEQUENCE [LARGE SCALE GENOMIC DNA]</scope>
    <source>
        <strain evidence="4">PAMC 20958</strain>
    </source>
</reference>
<dbReference type="InterPro" id="IPR008928">
    <property type="entry name" value="6-hairpin_glycosidase_sf"/>
</dbReference>
<keyword evidence="2" id="KW-0808">Transferase</keyword>
<dbReference type="STRING" id="1579316.RC74_09665"/>
<keyword evidence="5" id="KW-1185">Reference proteome</keyword>
<sequence>MAWFQIATVTAFAPVAQKGGQEEDVVRWRVHTLGLENSLSTQAWDGDWYRRAFDDEGLPWGASENEECRIDLIAQAWSVLSGLPADARALKALTSAGENLVDVPNRLILLLTPPFDKTDRDPGYIRAYPPGIRENGGQYTHAAVWLGLAYVAINEATSRIRFSTLSTPFDAPQSSKRQTSICASPMRWRGMGRAWALKRDRARRSRTRVRQWPP</sequence>
<dbReference type="Pfam" id="PF17167">
    <property type="entry name" value="Glyco_hydro_94"/>
    <property type="match status" value="1"/>
</dbReference>
<gene>
    <name evidence="4" type="ORF">RC74_09665</name>
</gene>
<dbReference type="InterPro" id="IPR052047">
    <property type="entry name" value="GH94_Enzymes"/>
</dbReference>
<dbReference type="InterPro" id="IPR033432">
    <property type="entry name" value="GH94_catalytic"/>
</dbReference>
<keyword evidence="1" id="KW-0328">Glycosyltransferase</keyword>
<feature type="domain" description="Glycosyl hydrolase 94 catalytic" evidence="3">
    <location>
        <begin position="2"/>
        <end position="157"/>
    </location>
</feature>
<evidence type="ECO:0000256" key="2">
    <source>
        <dbReference type="ARBA" id="ARBA00022679"/>
    </source>
</evidence>
<dbReference type="KEGG" id="hat:RC74_09665"/>
<dbReference type="SUPFAM" id="SSF48208">
    <property type="entry name" value="Six-hairpin glycosidases"/>
    <property type="match status" value="1"/>
</dbReference>
<dbReference type="Gene3D" id="1.50.10.10">
    <property type="match status" value="1"/>
</dbReference>
<dbReference type="PANTHER" id="PTHR37469:SF2">
    <property type="entry name" value="CELLOBIONIC ACID PHOSPHORYLASE"/>
    <property type="match status" value="1"/>
</dbReference>
<dbReference type="PANTHER" id="PTHR37469">
    <property type="entry name" value="CELLOBIONIC ACID PHOSPHORYLASE-RELATED"/>
    <property type="match status" value="1"/>
</dbReference>
<protein>
    <recommendedName>
        <fullName evidence="3">Glycosyl hydrolase 94 catalytic domain-containing protein</fullName>
    </recommendedName>
</protein>
<dbReference type="EMBL" id="CP014327">
    <property type="protein sequence ID" value="AML51488.1"/>
    <property type="molecule type" value="Genomic_DNA"/>
</dbReference>
<name>A0A126UZJ0_9RHOB</name>
<accession>A0A126UZJ0</accession>
<dbReference type="GO" id="GO:0016757">
    <property type="term" value="F:glycosyltransferase activity"/>
    <property type="evidence" value="ECO:0007669"/>
    <property type="project" value="UniProtKB-KW"/>
</dbReference>
<dbReference type="AlphaFoldDB" id="A0A126UZJ0"/>
<dbReference type="Proteomes" id="UP000070371">
    <property type="component" value="Chromosome"/>
</dbReference>